<organism evidence="3 4">
    <name type="scientific">Sediminitomix flava</name>
    <dbReference type="NCBI Taxonomy" id="379075"/>
    <lineage>
        <taxon>Bacteria</taxon>
        <taxon>Pseudomonadati</taxon>
        <taxon>Bacteroidota</taxon>
        <taxon>Cytophagia</taxon>
        <taxon>Cytophagales</taxon>
        <taxon>Flammeovirgaceae</taxon>
        <taxon>Sediminitomix</taxon>
    </lineage>
</organism>
<proteinExistence type="predicted"/>
<reference evidence="3 4" key="1">
    <citation type="submission" date="2018-03" db="EMBL/GenBank/DDBJ databases">
        <title>Genomic Encyclopedia of Archaeal and Bacterial Type Strains, Phase II (KMG-II): from individual species to whole genera.</title>
        <authorList>
            <person name="Goeker M."/>
        </authorList>
    </citation>
    <scope>NUCLEOTIDE SEQUENCE [LARGE SCALE GENOMIC DNA]</scope>
    <source>
        <strain evidence="3 4">DSM 28229</strain>
    </source>
</reference>
<name>A0A315ZEX2_SEDFL</name>
<dbReference type="PANTHER" id="PTHR47635">
    <property type="entry name" value="CUB DOMAIN-CONTAINING PROTEIN"/>
    <property type="match status" value="1"/>
</dbReference>
<comment type="caution">
    <text evidence="3">The sequence shown here is derived from an EMBL/GenBank/DDBJ whole genome shotgun (WGS) entry which is preliminary data.</text>
</comment>
<feature type="domain" description="SbsA Ig-like" evidence="2">
    <location>
        <begin position="268"/>
        <end position="368"/>
    </location>
</feature>
<protein>
    <submittedName>
        <fullName evidence="3">Ig-like domain-containing protein</fullName>
    </submittedName>
</protein>
<dbReference type="AlphaFoldDB" id="A0A315ZEX2"/>
<gene>
    <name evidence="3" type="ORF">BC781_10156</name>
</gene>
<dbReference type="GO" id="GO:0005975">
    <property type="term" value="P:carbohydrate metabolic process"/>
    <property type="evidence" value="ECO:0007669"/>
    <property type="project" value="UniProtKB-ARBA"/>
</dbReference>
<dbReference type="GO" id="GO:0004553">
    <property type="term" value="F:hydrolase activity, hydrolyzing O-glycosyl compounds"/>
    <property type="evidence" value="ECO:0007669"/>
    <property type="project" value="UniProtKB-ARBA"/>
</dbReference>
<sequence length="616" mass="70222">MGRHFLFFYLFSLTLFSCTEKYNTQKVYDYQVRGLVQKGPYVSGSPITIQELDENFIPTGLSFNTIIQDDFGSFAIRPKISSPFIEIIAQGYYFNEVSGDLSNSSLYLRSILEVKEGTTANINILTTLTKDRIISLIEEYGYTFRDAKSQATFELLKVFDIEENTLHSFNEMDLSSTNNEAAILIAISSIIQGQNTIAQLSEFISKFSVDFKEDGKIDSELILRQIKENSETLNPSQIANNLKTRYTSLGYDIQIPKFDHYINKLIDLKVMMVYPNDQQKDLSNDTEIKIFFNKKLDPASISLNTIYLSLKNEIVSTSLSYNEKDNSITIRPLEELKSLSSYTINIKSNLKALDDTKMSDEFISQFTTVRLDIVSDLTNHYIFSGNVNDISGNNNQVILSQTSYSSDIKGDSNQALNFNGNGHYMDFNRSINPVTEDWTFSIWFKLDQLPSNKDDAFFLTSNNHSNESDIYLYVDNDDNMIKTGIASSRSKVSTNVVVSKDQWYQAAITYSSDSLSIYVNGELKSRTSNQFSSSNTTNEKFRVACNLIDSWYGYNENKGRIFGSIDNLRIYSRVLNETEIESIYNLENISSNSRISNISFVPDEITLKSRKQNSWH</sequence>
<evidence type="ECO:0000313" key="4">
    <source>
        <dbReference type="Proteomes" id="UP000245535"/>
    </source>
</evidence>
<dbReference type="InterPro" id="IPR032812">
    <property type="entry name" value="SbsA_Ig"/>
</dbReference>
<dbReference type="OrthoDB" id="1525027at2"/>
<dbReference type="RefSeq" id="WP_109615251.1">
    <property type="nucleotide sequence ID" value="NZ_QGDO01000001.1"/>
</dbReference>
<dbReference type="PANTHER" id="PTHR47635:SF2">
    <property type="entry name" value="LAMG-LIKE JELLYROLL FOLD DOMAIN-CONTAINING PROTEIN"/>
    <property type="match status" value="1"/>
</dbReference>
<dbReference type="EMBL" id="QGDO01000001">
    <property type="protein sequence ID" value="PWJ43710.1"/>
    <property type="molecule type" value="Genomic_DNA"/>
</dbReference>
<keyword evidence="4" id="KW-1185">Reference proteome</keyword>
<evidence type="ECO:0000313" key="3">
    <source>
        <dbReference type="EMBL" id="PWJ43710.1"/>
    </source>
</evidence>
<accession>A0A315ZEX2</accession>
<dbReference type="InterPro" id="IPR014755">
    <property type="entry name" value="Cu-Rt/internalin_Ig-like"/>
</dbReference>
<dbReference type="Gene3D" id="2.60.40.1220">
    <property type="match status" value="1"/>
</dbReference>
<dbReference type="InterPro" id="IPR013320">
    <property type="entry name" value="ConA-like_dom_sf"/>
</dbReference>
<keyword evidence="1" id="KW-0732">Signal</keyword>
<dbReference type="Pfam" id="PF13385">
    <property type="entry name" value="Laminin_G_3"/>
    <property type="match status" value="1"/>
</dbReference>
<dbReference type="Proteomes" id="UP000245535">
    <property type="component" value="Unassembled WGS sequence"/>
</dbReference>
<dbReference type="Pfam" id="PF13205">
    <property type="entry name" value="Big_5"/>
    <property type="match status" value="1"/>
</dbReference>
<dbReference type="Gene3D" id="2.60.120.200">
    <property type="match status" value="1"/>
</dbReference>
<evidence type="ECO:0000259" key="2">
    <source>
        <dbReference type="Pfam" id="PF13205"/>
    </source>
</evidence>
<dbReference type="PROSITE" id="PS51257">
    <property type="entry name" value="PROKAR_LIPOPROTEIN"/>
    <property type="match status" value="1"/>
</dbReference>
<evidence type="ECO:0000256" key="1">
    <source>
        <dbReference type="ARBA" id="ARBA00022729"/>
    </source>
</evidence>
<dbReference type="SUPFAM" id="SSF49899">
    <property type="entry name" value="Concanavalin A-like lectins/glucanases"/>
    <property type="match status" value="1"/>
</dbReference>